<dbReference type="InterPro" id="IPR007627">
    <property type="entry name" value="RNA_pol_sigma70_r2"/>
</dbReference>
<dbReference type="RefSeq" id="WP_139678127.1">
    <property type="nucleotide sequence ID" value="NZ_VDMN01000005.1"/>
</dbReference>
<evidence type="ECO:0000256" key="1">
    <source>
        <dbReference type="ARBA" id="ARBA00010641"/>
    </source>
</evidence>
<dbReference type="Proteomes" id="UP000311605">
    <property type="component" value="Unassembled WGS sequence"/>
</dbReference>
<evidence type="ECO:0000256" key="2">
    <source>
        <dbReference type="ARBA" id="ARBA00023015"/>
    </source>
</evidence>
<comment type="caution">
    <text evidence="8">The sequence shown here is derived from an EMBL/GenBank/DDBJ whole genome shotgun (WGS) entry which is preliminary data.</text>
</comment>
<keyword evidence="2" id="KW-0805">Transcription regulation</keyword>
<sequence length="166" mass="18629">MTSRALHMADLYRTEHGRLRSFVRRIVGNHAVADDLVQQAFTNLLARAEPAIENRAYVGKAVRNLALNHLRNERRRAEVEIAGVDAALVADPVPSPEMTVLFRSELRKLLEAILQLPERRRETFMLSRVDGLSHDEVAARMGVSRNTVISQIVVAMADLERLLANA</sequence>
<evidence type="ECO:0000259" key="6">
    <source>
        <dbReference type="Pfam" id="PF04542"/>
    </source>
</evidence>
<feature type="domain" description="RNA polymerase sigma factor 70 region 4 type 2" evidence="7">
    <location>
        <begin position="107"/>
        <end position="157"/>
    </location>
</feature>
<dbReference type="NCBIfam" id="TIGR02937">
    <property type="entry name" value="sigma70-ECF"/>
    <property type="match status" value="1"/>
</dbReference>
<keyword evidence="5" id="KW-0804">Transcription</keyword>
<dbReference type="EMBL" id="VDMN01000005">
    <property type="protein sequence ID" value="TNM61679.1"/>
    <property type="molecule type" value="Genomic_DNA"/>
</dbReference>
<evidence type="ECO:0000313" key="8">
    <source>
        <dbReference type="EMBL" id="TNM61679.1"/>
    </source>
</evidence>
<dbReference type="InterPro" id="IPR013249">
    <property type="entry name" value="RNA_pol_sigma70_r4_t2"/>
</dbReference>
<dbReference type="GO" id="GO:0006352">
    <property type="term" value="P:DNA-templated transcription initiation"/>
    <property type="evidence" value="ECO:0007669"/>
    <property type="project" value="InterPro"/>
</dbReference>
<dbReference type="PANTHER" id="PTHR43133">
    <property type="entry name" value="RNA POLYMERASE ECF-TYPE SIGMA FACTO"/>
    <property type="match status" value="1"/>
</dbReference>
<keyword evidence="3" id="KW-0731">Sigma factor</keyword>
<dbReference type="Pfam" id="PF04542">
    <property type="entry name" value="Sigma70_r2"/>
    <property type="match status" value="1"/>
</dbReference>
<dbReference type="InterPro" id="IPR014284">
    <property type="entry name" value="RNA_pol_sigma-70_dom"/>
</dbReference>
<dbReference type="GO" id="GO:0003677">
    <property type="term" value="F:DNA binding"/>
    <property type="evidence" value="ECO:0007669"/>
    <property type="project" value="UniProtKB-KW"/>
</dbReference>
<evidence type="ECO:0000256" key="3">
    <source>
        <dbReference type="ARBA" id="ARBA00023082"/>
    </source>
</evidence>
<dbReference type="Gene3D" id="1.10.1740.10">
    <property type="match status" value="1"/>
</dbReference>
<reference evidence="8 9" key="1">
    <citation type="submission" date="2019-06" db="EMBL/GenBank/DDBJ databases">
        <title>The draft genome of Rhizobium smilacinae PTYR-5.</title>
        <authorList>
            <person name="Liu L."/>
            <person name="Li L."/>
            <person name="Zhang X."/>
        </authorList>
    </citation>
    <scope>NUCLEOTIDE SEQUENCE [LARGE SCALE GENOMIC DNA]</scope>
    <source>
        <strain evidence="8 9">PTYR-5</strain>
    </source>
</reference>
<proteinExistence type="inferred from homology"/>
<gene>
    <name evidence="8" type="ORF">FHP24_20690</name>
</gene>
<dbReference type="InterPro" id="IPR013324">
    <property type="entry name" value="RNA_pol_sigma_r3/r4-like"/>
</dbReference>
<dbReference type="Pfam" id="PF08281">
    <property type="entry name" value="Sigma70_r4_2"/>
    <property type="match status" value="1"/>
</dbReference>
<evidence type="ECO:0000259" key="7">
    <source>
        <dbReference type="Pfam" id="PF08281"/>
    </source>
</evidence>
<dbReference type="AlphaFoldDB" id="A0A5C4XEJ5"/>
<dbReference type="SUPFAM" id="SSF88946">
    <property type="entry name" value="Sigma2 domain of RNA polymerase sigma factors"/>
    <property type="match status" value="1"/>
</dbReference>
<dbReference type="Gene3D" id="1.10.10.10">
    <property type="entry name" value="Winged helix-like DNA-binding domain superfamily/Winged helix DNA-binding domain"/>
    <property type="match status" value="1"/>
</dbReference>
<feature type="domain" description="RNA polymerase sigma-70 region 2" evidence="6">
    <location>
        <begin position="11"/>
        <end position="76"/>
    </location>
</feature>
<dbReference type="InterPro" id="IPR013325">
    <property type="entry name" value="RNA_pol_sigma_r2"/>
</dbReference>
<accession>A0A5C4XEJ5</accession>
<dbReference type="PANTHER" id="PTHR43133:SF8">
    <property type="entry name" value="RNA POLYMERASE SIGMA FACTOR HI_1459-RELATED"/>
    <property type="match status" value="1"/>
</dbReference>
<dbReference type="CDD" id="cd06171">
    <property type="entry name" value="Sigma70_r4"/>
    <property type="match status" value="1"/>
</dbReference>
<organism evidence="8 9">
    <name type="scientific">Aliirhizobium smilacinae</name>
    <dbReference type="NCBI Taxonomy" id="1395944"/>
    <lineage>
        <taxon>Bacteria</taxon>
        <taxon>Pseudomonadati</taxon>
        <taxon>Pseudomonadota</taxon>
        <taxon>Alphaproteobacteria</taxon>
        <taxon>Hyphomicrobiales</taxon>
        <taxon>Rhizobiaceae</taxon>
        <taxon>Aliirhizobium</taxon>
    </lineage>
</organism>
<dbReference type="OrthoDB" id="9794372at2"/>
<dbReference type="SUPFAM" id="SSF88659">
    <property type="entry name" value="Sigma3 and sigma4 domains of RNA polymerase sigma factors"/>
    <property type="match status" value="1"/>
</dbReference>
<name>A0A5C4XEJ5_9HYPH</name>
<keyword evidence="4" id="KW-0238">DNA-binding</keyword>
<keyword evidence="9" id="KW-1185">Reference proteome</keyword>
<dbReference type="InterPro" id="IPR036388">
    <property type="entry name" value="WH-like_DNA-bd_sf"/>
</dbReference>
<dbReference type="InterPro" id="IPR039425">
    <property type="entry name" value="RNA_pol_sigma-70-like"/>
</dbReference>
<evidence type="ECO:0000313" key="9">
    <source>
        <dbReference type="Proteomes" id="UP000311605"/>
    </source>
</evidence>
<comment type="similarity">
    <text evidence="1">Belongs to the sigma-70 factor family. ECF subfamily.</text>
</comment>
<evidence type="ECO:0000256" key="5">
    <source>
        <dbReference type="ARBA" id="ARBA00023163"/>
    </source>
</evidence>
<evidence type="ECO:0000256" key="4">
    <source>
        <dbReference type="ARBA" id="ARBA00023125"/>
    </source>
</evidence>
<protein>
    <submittedName>
        <fullName evidence="8">Sigma-70 family RNA polymerase sigma factor</fullName>
    </submittedName>
</protein>
<dbReference type="GO" id="GO:0016987">
    <property type="term" value="F:sigma factor activity"/>
    <property type="evidence" value="ECO:0007669"/>
    <property type="project" value="UniProtKB-KW"/>
</dbReference>